<name>A0A8J3PC65_9ACTN</name>
<dbReference type="Proteomes" id="UP000630887">
    <property type="component" value="Unassembled WGS sequence"/>
</dbReference>
<dbReference type="PANTHER" id="PTHR43798:SF33">
    <property type="entry name" value="HYDROLASE, PUTATIVE (AFU_ORTHOLOGUE AFUA_2G14860)-RELATED"/>
    <property type="match status" value="1"/>
</dbReference>
<gene>
    <name evidence="3" type="ORF">Cco03nite_63260</name>
</gene>
<evidence type="ECO:0000313" key="3">
    <source>
        <dbReference type="EMBL" id="GIG09626.1"/>
    </source>
</evidence>
<dbReference type="PANTHER" id="PTHR43798">
    <property type="entry name" value="MONOACYLGLYCEROL LIPASE"/>
    <property type="match status" value="1"/>
</dbReference>
<dbReference type="AlphaFoldDB" id="A0A8J3PC65"/>
<feature type="region of interest" description="Disordered" evidence="1">
    <location>
        <begin position="12"/>
        <end position="40"/>
    </location>
</feature>
<dbReference type="EMBL" id="BONI01000069">
    <property type="protein sequence ID" value="GIG09626.1"/>
    <property type="molecule type" value="Genomic_DNA"/>
</dbReference>
<dbReference type="Gene3D" id="3.40.50.1820">
    <property type="entry name" value="alpha/beta hydrolase"/>
    <property type="match status" value="1"/>
</dbReference>
<evidence type="ECO:0000313" key="4">
    <source>
        <dbReference type="Proteomes" id="UP000630887"/>
    </source>
</evidence>
<dbReference type="SUPFAM" id="SSF53474">
    <property type="entry name" value="alpha/beta-Hydrolases"/>
    <property type="match status" value="1"/>
</dbReference>
<reference evidence="3 4" key="1">
    <citation type="submission" date="2021-01" db="EMBL/GenBank/DDBJ databases">
        <title>Whole genome shotgun sequence of Catellatospora coxensis NBRC 107359.</title>
        <authorList>
            <person name="Komaki H."/>
            <person name="Tamura T."/>
        </authorList>
    </citation>
    <scope>NUCLEOTIDE SEQUENCE [LARGE SCALE GENOMIC DNA]</scope>
    <source>
        <strain evidence="3 4">NBRC 107359</strain>
    </source>
</reference>
<dbReference type="InterPro" id="IPR029058">
    <property type="entry name" value="AB_hydrolase_fold"/>
</dbReference>
<protein>
    <recommendedName>
        <fullName evidence="2">AB hydrolase-1 domain-containing protein</fullName>
    </recommendedName>
</protein>
<sequence length="363" mass="38512">MCRDGADRIVPRGAVLDGHGSDRDASTADGAADDGVRHRPAARDVWADTTGRMRVVWQHPAHGEWGAVMGDVVAYRMEGVPVRGGELRVGVWGERGPVIVAVHGITSSHLAWTLIGPELGRDHRVVAVDLRGRGGSRDLPGPYGMAAHAADVAEVIRAYADGPVLLVGHSMGGFVVAETARRFPDLVERLILVDGGAPLPLPPGVDPSAGPAALEEAIATTVGAVFARLTMTFPDRDAYLALWRQHPSFGPWPEGADAYLAYDVVGQEPELRAACRMEAAVRDGQDLYALPGMAPEPLPRPAVFLRAPRGMFDDPDAPLYPPGRASEWLPGVTESDVPDVNHYTITLGREGAETVAAAVRAAP</sequence>
<comment type="caution">
    <text evidence="3">The sequence shown here is derived from an EMBL/GenBank/DDBJ whole genome shotgun (WGS) entry which is preliminary data.</text>
</comment>
<keyword evidence="4" id="KW-1185">Reference proteome</keyword>
<dbReference type="InterPro" id="IPR050266">
    <property type="entry name" value="AB_hydrolase_sf"/>
</dbReference>
<dbReference type="Pfam" id="PF00561">
    <property type="entry name" value="Abhydrolase_1"/>
    <property type="match status" value="1"/>
</dbReference>
<dbReference type="GO" id="GO:0003824">
    <property type="term" value="F:catalytic activity"/>
    <property type="evidence" value="ECO:0007669"/>
    <property type="project" value="UniProtKB-ARBA"/>
</dbReference>
<dbReference type="GO" id="GO:0016020">
    <property type="term" value="C:membrane"/>
    <property type="evidence" value="ECO:0007669"/>
    <property type="project" value="TreeGrafter"/>
</dbReference>
<feature type="domain" description="AB hydrolase-1" evidence="2">
    <location>
        <begin position="97"/>
        <end position="201"/>
    </location>
</feature>
<organism evidence="3 4">
    <name type="scientific">Catellatospora coxensis</name>
    <dbReference type="NCBI Taxonomy" id="310354"/>
    <lineage>
        <taxon>Bacteria</taxon>
        <taxon>Bacillati</taxon>
        <taxon>Actinomycetota</taxon>
        <taxon>Actinomycetes</taxon>
        <taxon>Micromonosporales</taxon>
        <taxon>Micromonosporaceae</taxon>
        <taxon>Catellatospora</taxon>
    </lineage>
</organism>
<evidence type="ECO:0000256" key="1">
    <source>
        <dbReference type="SAM" id="MobiDB-lite"/>
    </source>
</evidence>
<dbReference type="InterPro" id="IPR000073">
    <property type="entry name" value="AB_hydrolase_1"/>
</dbReference>
<proteinExistence type="predicted"/>
<dbReference type="PRINTS" id="PR00111">
    <property type="entry name" value="ABHYDROLASE"/>
</dbReference>
<accession>A0A8J3PC65</accession>
<evidence type="ECO:0000259" key="2">
    <source>
        <dbReference type="Pfam" id="PF00561"/>
    </source>
</evidence>